<evidence type="ECO:0000256" key="7">
    <source>
        <dbReference type="ARBA" id="ARBA00023170"/>
    </source>
</evidence>
<proteinExistence type="predicted"/>
<dbReference type="Pfam" id="PF02949">
    <property type="entry name" value="7tm_6"/>
    <property type="match status" value="1"/>
</dbReference>
<feature type="transmembrane region" description="Helical" evidence="9">
    <location>
        <begin position="45"/>
        <end position="69"/>
    </location>
</feature>
<protein>
    <submittedName>
        <fullName evidence="10">Uncharacterized protein</fullName>
    </submittedName>
</protein>
<dbReference type="Proteomes" id="UP000053240">
    <property type="component" value="Unassembled WGS sequence"/>
</dbReference>
<evidence type="ECO:0000313" key="10">
    <source>
        <dbReference type="EMBL" id="KPJ15533.1"/>
    </source>
</evidence>
<feature type="transmembrane region" description="Helical" evidence="9">
    <location>
        <begin position="81"/>
        <end position="100"/>
    </location>
</feature>
<comment type="subcellular location">
    <subcellularLocation>
        <location evidence="1">Membrane</location>
        <topology evidence="1">Multi-pass membrane protein</topology>
    </subcellularLocation>
</comment>
<dbReference type="InterPro" id="IPR004117">
    <property type="entry name" value="7tm6_olfct_rcpt"/>
</dbReference>
<keyword evidence="3 9" id="KW-0812">Transmembrane</keyword>
<dbReference type="GO" id="GO:0005549">
    <property type="term" value="F:odorant binding"/>
    <property type="evidence" value="ECO:0007669"/>
    <property type="project" value="InterPro"/>
</dbReference>
<keyword evidence="6 9" id="KW-0472">Membrane</keyword>
<evidence type="ECO:0000256" key="1">
    <source>
        <dbReference type="ARBA" id="ARBA00004141"/>
    </source>
</evidence>
<keyword evidence="7" id="KW-0675">Receptor</keyword>
<organism evidence="10 11">
    <name type="scientific">Papilio machaon</name>
    <name type="common">Old World swallowtail butterfly</name>
    <dbReference type="NCBI Taxonomy" id="76193"/>
    <lineage>
        <taxon>Eukaryota</taxon>
        <taxon>Metazoa</taxon>
        <taxon>Ecdysozoa</taxon>
        <taxon>Arthropoda</taxon>
        <taxon>Hexapoda</taxon>
        <taxon>Insecta</taxon>
        <taxon>Pterygota</taxon>
        <taxon>Neoptera</taxon>
        <taxon>Endopterygota</taxon>
        <taxon>Lepidoptera</taxon>
        <taxon>Glossata</taxon>
        <taxon>Ditrysia</taxon>
        <taxon>Papilionoidea</taxon>
        <taxon>Papilionidae</taxon>
        <taxon>Papilioninae</taxon>
        <taxon>Papilio</taxon>
    </lineage>
</organism>
<evidence type="ECO:0000256" key="8">
    <source>
        <dbReference type="ARBA" id="ARBA00023224"/>
    </source>
</evidence>
<name>A0A194RCG3_PAPMA</name>
<evidence type="ECO:0000256" key="5">
    <source>
        <dbReference type="ARBA" id="ARBA00022989"/>
    </source>
</evidence>
<dbReference type="GO" id="GO:0007165">
    <property type="term" value="P:signal transduction"/>
    <property type="evidence" value="ECO:0007669"/>
    <property type="project" value="UniProtKB-KW"/>
</dbReference>
<dbReference type="EMBL" id="KQ460367">
    <property type="protein sequence ID" value="KPJ15533.1"/>
    <property type="molecule type" value="Genomic_DNA"/>
</dbReference>
<evidence type="ECO:0000256" key="4">
    <source>
        <dbReference type="ARBA" id="ARBA00022725"/>
    </source>
</evidence>
<evidence type="ECO:0000256" key="6">
    <source>
        <dbReference type="ARBA" id="ARBA00023136"/>
    </source>
</evidence>
<dbReference type="CDD" id="cd19941">
    <property type="entry name" value="TIL"/>
    <property type="match status" value="1"/>
</dbReference>
<keyword evidence="8" id="KW-0807">Transducer</keyword>
<evidence type="ECO:0000313" key="11">
    <source>
        <dbReference type="Proteomes" id="UP000053240"/>
    </source>
</evidence>
<keyword evidence="5 9" id="KW-1133">Transmembrane helix</keyword>
<gene>
    <name evidence="10" type="ORF">RR48_09462</name>
</gene>
<evidence type="ECO:0000256" key="3">
    <source>
        <dbReference type="ARBA" id="ARBA00022692"/>
    </source>
</evidence>
<keyword evidence="11" id="KW-1185">Reference proteome</keyword>
<feature type="transmembrane region" description="Helical" evidence="9">
    <location>
        <begin position="142"/>
        <end position="164"/>
    </location>
</feature>
<dbReference type="AlphaFoldDB" id="A0A194RCG3"/>
<accession>A0A194RCG3</accession>
<dbReference type="GO" id="GO:0004984">
    <property type="term" value="F:olfactory receptor activity"/>
    <property type="evidence" value="ECO:0007669"/>
    <property type="project" value="InterPro"/>
</dbReference>
<keyword evidence="2" id="KW-0716">Sensory transduction</keyword>
<dbReference type="GO" id="GO:0016020">
    <property type="term" value="C:membrane"/>
    <property type="evidence" value="ECO:0007669"/>
    <property type="project" value="UniProtKB-SubCell"/>
</dbReference>
<dbReference type="InParanoid" id="A0A194RCG3"/>
<evidence type="ECO:0000256" key="2">
    <source>
        <dbReference type="ARBA" id="ARBA00022606"/>
    </source>
</evidence>
<keyword evidence="4" id="KW-0552">Olfaction</keyword>
<evidence type="ECO:0000256" key="9">
    <source>
        <dbReference type="SAM" id="Phobius"/>
    </source>
</evidence>
<reference evidence="10 11" key="1">
    <citation type="journal article" date="2015" name="Nat. Commun.">
        <title>Outbred genome sequencing and CRISPR/Cas9 gene editing in butterflies.</title>
        <authorList>
            <person name="Li X."/>
            <person name="Fan D."/>
            <person name="Zhang W."/>
            <person name="Liu G."/>
            <person name="Zhang L."/>
            <person name="Zhao L."/>
            <person name="Fang X."/>
            <person name="Chen L."/>
            <person name="Dong Y."/>
            <person name="Chen Y."/>
            <person name="Ding Y."/>
            <person name="Zhao R."/>
            <person name="Feng M."/>
            <person name="Zhu Y."/>
            <person name="Feng Y."/>
            <person name="Jiang X."/>
            <person name="Zhu D."/>
            <person name="Xiang H."/>
            <person name="Feng X."/>
            <person name="Li S."/>
            <person name="Wang J."/>
            <person name="Zhang G."/>
            <person name="Kronforst M.R."/>
            <person name="Wang W."/>
        </authorList>
    </citation>
    <scope>NUCLEOTIDE SEQUENCE [LARGE SCALE GENOMIC DNA]</scope>
    <source>
        <strain evidence="10">Ya'a_city_454_Pm</strain>
        <tissue evidence="10">Whole body</tissue>
    </source>
</reference>
<sequence>MADFDKEGAKNEIAESLSLSTSCMQQIGFSFKRPNRFATYYRQKLIFILCVCSICYHLFSEVVIIGLTLFNSPRVEDVVPLLHIVGYGILSIAKVFVLWYKKDVFGQLLDELADIWPMSPLEKEAQNIKNKSLSGLRIAHQWYFWLNISGVWFFNITPIALFFFRTWRGQHAEIGFVWMSWYPFDKQQPVAHVAVYLFEMFAGQEDCEVGTHAYTTGCSHLTPEPTCAEPRPKPRKGRICDYSACYCDPPTVRDTKTMKCVQVHECDHD</sequence>